<keyword evidence="6" id="KW-0812">Transmembrane</keyword>
<dbReference type="Pfam" id="PF04234">
    <property type="entry name" value="CopC"/>
    <property type="match status" value="1"/>
</dbReference>
<evidence type="ECO:0000313" key="9">
    <source>
        <dbReference type="Proteomes" id="UP001501326"/>
    </source>
</evidence>
<feature type="compositionally biased region" description="Low complexity" evidence="5">
    <location>
        <begin position="134"/>
        <end position="176"/>
    </location>
</feature>
<keyword evidence="3" id="KW-0732">Signal</keyword>
<evidence type="ECO:0000313" key="8">
    <source>
        <dbReference type="EMBL" id="GAA2738440.1"/>
    </source>
</evidence>
<keyword evidence="6" id="KW-1133">Transmembrane helix</keyword>
<dbReference type="InterPro" id="IPR014756">
    <property type="entry name" value="Ig_E-set"/>
</dbReference>
<sequence>MFMESEGKRRTIRITVWVAVLGLLLGVLSSIISAVAADAHAALKSINPADGGTVATAPRQVTLEFNEPIGASFATVTVTGPSGDAGEGRPQVDGRTVTQPLADSLPDGKYSVSFRVVSEDGHPVSDTTTFTITGASATSSSEPVPEPTTTSGANTTTASPSTSSTSESPATATTSADDGGQTLRLGLAVGVGALAVAAGTALVAASRRRGRS</sequence>
<keyword evidence="6" id="KW-0472">Membrane</keyword>
<dbReference type="InterPro" id="IPR007348">
    <property type="entry name" value="CopC_dom"/>
</dbReference>
<reference evidence="8 9" key="1">
    <citation type="journal article" date="2019" name="Int. J. Syst. Evol. Microbiol.">
        <title>The Global Catalogue of Microorganisms (GCM) 10K type strain sequencing project: providing services to taxonomists for standard genome sequencing and annotation.</title>
        <authorList>
            <consortium name="The Broad Institute Genomics Platform"/>
            <consortium name="The Broad Institute Genome Sequencing Center for Infectious Disease"/>
            <person name="Wu L."/>
            <person name="Ma J."/>
        </authorList>
    </citation>
    <scope>NUCLEOTIDE SEQUENCE [LARGE SCALE GENOMIC DNA]</scope>
    <source>
        <strain evidence="8 9">JCM 16378</strain>
    </source>
</reference>
<evidence type="ECO:0000256" key="4">
    <source>
        <dbReference type="ARBA" id="ARBA00023008"/>
    </source>
</evidence>
<feature type="domain" description="CopC" evidence="7">
    <location>
        <begin position="40"/>
        <end position="132"/>
    </location>
</feature>
<dbReference type="Gene3D" id="2.60.40.1220">
    <property type="match status" value="1"/>
</dbReference>
<comment type="subcellular location">
    <subcellularLocation>
        <location evidence="1">Cell envelope</location>
    </subcellularLocation>
</comment>
<dbReference type="PANTHER" id="PTHR34820:SF4">
    <property type="entry name" value="INNER MEMBRANE PROTEIN YEBZ"/>
    <property type="match status" value="1"/>
</dbReference>
<name>A0ABN3UUI5_9MICO</name>
<feature type="region of interest" description="Disordered" evidence="5">
    <location>
        <begin position="134"/>
        <end position="180"/>
    </location>
</feature>
<evidence type="ECO:0000256" key="5">
    <source>
        <dbReference type="SAM" id="MobiDB-lite"/>
    </source>
</evidence>
<organism evidence="8 9">
    <name type="scientific">Pedococcus aerophilus</name>
    <dbReference type="NCBI Taxonomy" id="436356"/>
    <lineage>
        <taxon>Bacteria</taxon>
        <taxon>Bacillati</taxon>
        <taxon>Actinomycetota</taxon>
        <taxon>Actinomycetes</taxon>
        <taxon>Micrococcales</taxon>
        <taxon>Intrasporangiaceae</taxon>
        <taxon>Pedococcus</taxon>
    </lineage>
</organism>
<comment type="caution">
    <text evidence="8">The sequence shown here is derived from an EMBL/GenBank/DDBJ whole genome shotgun (WGS) entry which is preliminary data.</text>
</comment>
<evidence type="ECO:0000256" key="6">
    <source>
        <dbReference type="SAM" id="Phobius"/>
    </source>
</evidence>
<keyword evidence="2" id="KW-0479">Metal-binding</keyword>
<gene>
    <name evidence="8" type="ORF">GCM10009867_29660</name>
</gene>
<dbReference type="Proteomes" id="UP001501326">
    <property type="component" value="Unassembled WGS sequence"/>
</dbReference>
<dbReference type="SUPFAM" id="SSF81296">
    <property type="entry name" value="E set domains"/>
    <property type="match status" value="1"/>
</dbReference>
<evidence type="ECO:0000259" key="7">
    <source>
        <dbReference type="Pfam" id="PF04234"/>
    </source>
</evidence>
<dbReference type="InterPro" id="IPR014755">
    <property type="entry name" value="Cu-Rt/internalin_Ig-like"/>
</dbReference>
<dbReference type="InterPro" id="IPR032694">
    <property type="entry name" value="CopC/D"/>
</dbReference>
<keyword evidence="9" id="KW-1185">Reference proteome</keyword>
<dbReference type="PANTHER" id="PTHR34820">
    <property type="entry name" value="INNER MEMBRANE PROTEIN YEBZ"/>
    <property type="match status" value="1"/>
</dbReference>
<dbReference type="EMBL" id="BAAARN010000004">
    <property type="protein sequence ID" value="GAA2738440.1"/>
    <property type="molecule type" value="Genomic_DNA"/>
</dbReference>
<evidence type="ECO:0000256" key="1">
    <source>
        <dbReference type="ARBA" id="ARBA00004196"/>
    </source>
</evidence>
<proteinExistence type="predicted"/>
<feature type="transmembrane region" description="Helical" evidence="6">
    <location>
        <begin position="185"/>
        <end position="205"/>
    </location>
</feature>
<evidence type="ECO:0000256" key="3">
    <source>
        <dbReference type="ARBA" id="ARBA00022729"/>
    </source>
</evidence>
<evidence type="ECO:0000256" key="2">
    <source>
        <dbReference type="ARBA" id="ARBA00022723"/>
    </source>
</evidence>
<keyword evidence="4" id="KW-0186">Copper</keyword>
<accession>A0ABN3UUI5</accession>
<protein>
    <recommendedName>
        <fullName evidence="7">CopC domain-containing protein</fullName>
    </recommendedName>
</protein>
<feature type="region of interest" description="Disordered" evidence="5">
    <location>
        <begin position="80"/>
        <end position="104"/>
    </location>
</feature>